<dbReference type="InterPro" id="IPR009057">
    <property type="entry name" value="Homeodomain-like_sf"/>
</dbReference>
<evidence type="ECO:0000313" key="5">
    <source>
        <dbReference type="EMBL" id="MCZ0865936.1"/>
    </source>
</evidence>
<dbReference type="PRINTS" id="PR00032">
    <property type="entry name" value="HTHARAC"/>
</dbReference>
<dbReference type="PROSITE" id="PS00041">
    <property type="entry name" value="HTH_ARAC_FAMILY_1"/>
    <property type="match status" value="1"/>
</dbReference>
<evidence type="ECO:0000259" key="4">
    <source>
        <dbReference type="PROSITE" id="PS01124"/>
    </source>
</evidence>
<comment type="caution">
    <text evidence="5">The sequence shown here is derived from an EMBL/GenBank/DDBJ whole genome shotgun (WGS) entry which is preliminary data.</text>
</comment>
<keyword evidence="1" id="KW-0805">Transcription regulation</keyword>
<keyword evidence="3" id="KW-0804">Transcription</keyword>
<organism evidence="5 6">
    <name type="scientific">Dasania phycosphaerae</name>
    <dbReference type="NCBI Taxonomy" id="2950436"/>
    <lineage>
        <taxon>Bacteria</taxon>
        <taxon>Pseudomonadati</taxon>
        <taxon>Pseudomonadota</taxon>
        <taxon>Gammaproteobacteria</taxon>
        <taxon>Cellvibrionales</taxon>
        <taxon>Spongiibacteraceae</taxon>
        <taxon>Dasania</taxon>
    </lineage>
</organism>
<evidence type="ECO:0000313" key="6">
    <source>
        <dbReference type="Proteomes" id="UP001069090"/>
    </source>
</evidence>
<dbReference type="InterPro" id="IPR029062">
    <property type="entry name" value="Class_I_gatase-like"/>
</dbReference>
<dbReference type="EMBL" id="JAPTGG010000009">
    <property type="protein sequence ID" value="MCZ0865936.1"/>
    <property type="molecule type" value="Genomic_DNA"/>
</dbReference>
<evidence type="ECO:0000256" key="2">
    <source>
        <dbReference type="ARBA" id="ARBA00023125"/>
    </source>
</evidence>
<dbReference type="GO" id="GO:0043565">
    <property type="term" value="F:sequence-specific DNA binding"/>
    <property type="evidence" value="ECO:0007669"/>
    <property type="project" value="InterPro"/>
</dbReference>
<dbReference type="Proteomes" id="UP001069090">
    <property type="component" value="Unassembled WGS sequence"/>
</dbReference>
<dbReference type="SUPFAM" id="SSF52317">
    <property type="entry name" value="Class I glutamine amidotransferase-like"/>
    <property type="match status" value="1"/>
</dbReference>
<gene>
    <name evidence="5" type="ORF">O0V09_12040</name>
</gene>
<dbReference type="InterPro" id="IPR002818">
    <property type="entry name" value="DJ-1/PfpI"/>
</dbReference>
<dbReference type="SUPFAM" id="SSF46689">
    <property type="entry name" value="Homeodomain-like"/>
    <property type="match status" value="2"/>
</dbReference>
<keyword evidence="6" id="KW-1185">Reference proteome</keyword>
<feature type="domain" description="HTH araC/xylS-type" evidence="4">
    <location>
        <begin position="247"/>
        <end position="345"/>
    </location>
</feature>
<dbReference type="AlphaFoldDB" id="A0A9J6RP24"/>
<sequence>MNKYKNKRSFNHLMRDSNSAFLSLQGENDQPTRVAFVLLEHFSMMAFTAAVDALVTANLVRSFAQFSFSTFSLNGQAVKSDLSIDINTNGGLDKLAIEGENAADIIIVCGGYRCSLNQHSVLSAKLKAAAKRDITLGGLWNGAIALANAGLLDNQECALHPDNHAFMQERFNRVKISKQTHIIDDKHATSAGPISALEMMLSLIEKKQGRDIVRAIREILSCDQVTENSSSTLTINTDNQNYPETLRTLLQLMNSNIEEPLGINDLATYAGVSRRRVERLFQSHLETTPSRYYLELRITNARRLLLQGEDSIANIASACGFLSSTHFSHCFKEYFGISPSQARQSYAS</sequence>
<dbReference type="SMART" id="SM00342">
    <property type="entry name" value="HTH_ARAC"/>
    <property type="match status" value="1"/>
</dbReference>
<dbReference type="GO" id="GO:0003700">
    <property type="term" value="F:DNA-binding transcription factor activity"/>
    <property type="evidence" value="ECO:0007669"/>
    <property type="project" value="InterPro"/>
</dbReference>
<dbReference type="InterPro" id="IPR018062">
    <property type="entry name" value="HTH_AraC-typ_CS"/>
</dbReference>
<dbReference type="PANTHER" id="PTHR43280">
    <property type="entry name" value="ARAC-FAMILY TRANSCRIPTIONAL REGULATOR"/>
    <property type="match status" value="1"/>
</dbReference>
<reference evidence="5 6" key="1">
    <citation type="submission" date="2022-12" db="EMBL/GenBank/DDBJ databases">
        <title>Dasania phycosphaerae sp. nov., isolated from particulate material of the south coast of Korea.</title>
        <authorList>
            <person name="Jiang Y."/>
        </authorList>
    </citation>
    <scope>NUCLEOTIDE SEQUENCE [LARGE SCALE GENOMIC DNA]</scope>
    <source>
        <strain evidence="5 6">GY-19</strain>
    </source>
</reference>
<protein>
    <submittedName>
        <fullName evidence="5">GlxA family transcriptional regulator</fullName>
    </submittedName>
</protein>
<dbReference type="Gene3D" id="3.40.50.880">
    <property type="match status" value="1"/>
</dbReference>
<keyword evidence="2" id="KW-0238">DNA-binding</keyword>
<evidence type="ECO:0000256" key="3">
    <source>
        <dbReference type="ARBA" id="ARBA00023163"/>
    </source>
</evidence>
<dbReference type="Gene3D" id="1.10.10.60">
    <property type="entry name" value="Homeodomain-like"/>
    <property type="match status" value="1"/>
</dbReference>
<dbReference type="RefSeq" id="WP_258332089.1">
    <property type="nucleotide sequence ID" value="NZ_JAPTGG010000009.1"/>
</dbReference>
<dbReference type="PROSITE" id="PS01124">
    <property type="entry name" value="HTH_ARAC_FAMILY_2"/>
    <property type="match status" value="1"/>
</dbReference>
<accession>A0A9J6RP24</accession>
<dbReference type="InterPro" id="IPR020449">
    <property type="entry name" value="Tscrpt_reg_AraC-type_HTH"/>
</dbReference>
<dbReference type="Pfam" id="PF01965">
    <property type="entry name" value="DJ-1_PfpI"/>
    <property type="match status" value="1"/>
</dbReference>
<dbReference type="CDD" id="cd03136">
    <property type="entry name" value="GATase1_AraC_ArgR_like"/>
    <property type="match status" value="1"/>
</dbReference>
<evidence type="ECO:0000256" key="1">
    <source>
        <dbReference type="ARBA" id="ARBA00023015"/>
    </source>
</evidence>
<dbReference type="PANTHER" id="PTHR43280:SF28">
    <property type="entry name" value="HTH-TYPE TRANSCRIPTIONAL ACTIVATOR RHAS"/>
    <property type="match status" value="1"/>
</dbReference>
<name>A0A9J6RP24_9GAMM</name>
<proteinExistence type="predicted"/>
<dbReference type="Pfam" id="PF12833">
    <property type="entry name" value="HTH_18"/>
    <property type="match status" value="1"/>
</dbReference>
<dbReference type="InterPro" id="IPR018060">
    <property type="entry name" value="HTH_AraC"/>
</dbReference>